<dbReference type="Proteomes" id="UP001519863">
    <property type="component" value="Unassembled WGS sequence"/>
</dbReference>
<evidence type="ECO:0000313" key="5">
    <source>
        <dbReference type="Proteomes" id="UP001519863"/>
    </source>
</evidence>
<dbReference type="EMBL" id="JAHXZI010000019">
    <property type="protein sequence ID" value="MBW6438227.1"/>
    <property type="molecule type" value="Genomic_DNA"/>
</dbReference>
<evidence type="ECO:0000256" key="2">
    <source>
        <dbReference type="ARBA" id="ARBA00022525"/>
    </source>
</evidence>
<comment type="caution">
    <text evidence="4">The sequence shown here is derived from an EMBL/GenBank/DDBJ whole genome shotgun (WGS) entry which is preliminary data.</text>
</comment>
<dbReference type="RefSeq" id="WP_220147467.1">
    <property type="nucleotide sequence ID" value="NZ_JAHXZI010000019.1"/>
</dbReference>
<dbReference type="PRINTS" id="PR00313">
    <property type="entry name" value="CABNDNGRPT"/>
</dbReference>
<accession>A0ABS7BAZ7</accession>
<keyword evidence="5" id="KW-1185">Reference proteome</keyword>
<dbReference type="InterPro" id="IPR011049">
    <property type="entry name" value="Serralysin-like_metalloprot_C"/>
</dbReference>
<keyword evidence="3" id="KW-0732">Signal</keyword>
<dbReference type="InterPro" id="IPR050557">
    <property type="entry name" value="RTX_toxin/Mannuronan_C5-epim"/>
</dbReference>
<dbReference type="PANTHER" id="PTHR38340:SF1">
    <property type="entry name" value="S-LAYER PROTEIN"/>
    <property type="match status" value="1"/>
</dbReference>
<feature type="chain" id="PRO_5046308277" evidence="3">
    <location>
        <begin position="30"/>
        <end position="364"/>
    </location>
</feature>
<comment type="subcellular location">
    <subcellularLocation>
        <location evidence="1">Secreted</location>
    </subcellularLocation>
</comment>
<dbReference type="PANTHER" id="PTHR38340">
    <property type="entry name" value="S-LAYER PROTEIN"/>
    <property type="match status" value="1"/>
</dbReference>
<sequence length="364" mass="38316">MPQSLWLFRVGLTLLTPVAVGALAAPAQAASVGVASVDGTKVQYKAASGKQSKVVVTRSGMSVTIDDVVAVKAGKGCKKLDSSKVRCTMKKAPTRVRIYTYDRNDSIVNKSDLAMTADGGTGNDRITGGPRGDLLRGYRGNDTIWGLGGNDTIDSSYDNDRVYGGDGGDEISDGFGNDIVHGNNGDDVLDGEPGNDRFYGDAGDDFYRASYPYKQEKADADYFSGGAGTDYADYAFYHKGVTIDADGVKGDDGVKGEHDTLAADIEVLWGSGYDDHIYGTGRQDVIQGLAGNDVIYGFGGNDRLSGDDGIDKVYGGAGDDSLSGEDWGNSNRKDLLDAGTNGTSGDYCYPTASDVTVGCEYIIK</sequence>
<reference evidence="4 5" key="1">
    <citation type="journal article" date="2013" name="Antonie Van Leeuwenhoek">
        <title>Actinoplanes hulinensis sp. nov., a novel actinomycete isolated from soybean root (Glycine max (L.) Merr).</title>
        <authorList>
            <person name="Shen Y."/>
            <person name="Liu C."/>
            <person name="Wang X."/>
            <person name="Zhao J."/>
            <person name="Jia F."/>
            <person name="Zhang Y."/>
            <person name="Wang L."/>
            <person name="Yang D."/>
            <person name="Xiang W."/>
        </authorList>
    </citation>
    <scope>NUCLEOTIDE SEQUENCE [LARGE SCALE GENOMIC DNA]</scope>
    <source>
        <strain evidence="4 5">NEAU-M9</strain>
    </source>
</reference>
<gene>
    <name evidence="4" type="ORF">KZ829_31325</name>
</gene>
<organism evidence="4 5">
    <name type="scientific">Actinoplanes hulinensis</name>
    <dbReference type="NCBI Taxonomy" id="1144547"/>
    <lineage>
        <taxon>Bacteria</taxon>
        <taxon>Bacillati</taxon>
        <taxon>Actinomycetota</taxon>
        <taxon>Actinomycetes</taxon>
        <taxon>Micromonosporales</taxon>
        <taxon>Micromonosporaceae</taxon>
        <taxon>Actinoplanes</taxon>
    </lineage>
</organism>
<protein>
    <submittedName>
        <fullName evidence="4">Calcium-binding protein</fullName>
    </submittedName>
</protein>
<proteinExistence type="predicted"/>
<dbReference type="SUPFAM" id="SSF51120">
    <property type="entry name" value="beta-Roll"/>
    <property type="match status" value="2"/>
</dbReference>
<evidence type="ECO:0000313" key="4">
    <source>
        <dbReference type="EMBL" id="MBW6438227.1"/>
    </source>
</evidence>
<name>A0ABS7BAZ7_9ACTN</name>
<dbReference type="InterPro" id="IPR001343">
    <property type="entry name" value="Hemolysn_Ca-bd"/>
</dbReference>
<evidence type="ECO:0000256" key="1">
    <source>
        <dbReference type="ARBA" id="ARBA00004613"/>
    </source>
</evidence>
<feature type="signal peptide" evidence="3">
    <location>
        <begin position="1"/>
        <end position="29"/>
    </location>
</feature>
<evidence type="ECO:0000256" key="3">
    <source>
        <dbReference type="SAM" id="SignalP"/>
    </source>
</evidence>
<keyword evidence="2" id="KW-0964">Secreted</keyword>
<dbReference type="Gene3D" id="2.150.10.10">
    <property type="entry name" value="Serralysin-like metalloprotease, C-terminal"/>
    <property type="match status" value="3"/>
</dbReference>
<dbReference type="Pfam" id="PF00353">
    <property type="entry name" value="HemolysinCabind"/>
    <property type="match status" value="3"/>
</dbReference>